<comment type="caution">
    <text evidence="10">The sequence shown here is derived from an EMBL/GenBank/DDBJ whole genome shotgun (WGS) entry which is preliminary data.</text>
</comment>
<evidence type="ECO:0000313" key="9">
    <source>
        <dbReference type="EMBL" id="HGL41100.1"/>
    </source>
</evidence>
<dbReference type="PANTHER" id="PTHR38814">
    <property type="entry name" value="ENDONUCLEASE NUCS"/>
    <property type="match status" value="1"/>
</dbReference>
<evidence type="ECO:0000256" key="4">
    <source>
        <dbReference type="ARBA" id="ARBA00022801"/>
    </source>
</evidence>
<dbReference type="PANTHER" id="PTHR38814:SF1">
    <property type="entry name" value="ENDONUCLEASE NUCS"/>
    <property type="match status" value="1"/>
</dbReference>
<organism evidence="10">
    <name type="scientific">Caldiarchaeum subterraneum</name>
    <dbReference type="NCBI Taxonomy" id="311458"/>
    <lineage>
        <taxon>Archaea</taxon>
        <taxon>Nitrososphaerota</taxon>
        <taxon>Candidatus Caldarchaeales</taxon>
        <taxon>Candidatus Caldarchaeaceae</taxon>
        <taxon>Candidatus Caldarchaeum</taxon>
    </lineage>
</organism>
<evidence type="ECO:0000256" key="5">
    <source>
        <dbReference type="ARBA" id="ARBA00023125"/>
    </source>
</evidence>
<dbReference type="InterPro" id="IPR049173">
    <property type="entry name" value="NucS_N_sf"/>
</dbReference>
<evidence type="ECO:0000256" key="3">
    <source>
        <dbReference type="ARBA" id="ARBA00022759"/>
    </source>
</evidence>
<name>A0A7C4I5U0_CALS0</name>
<dbReference type="EMBL" id="DTCM01000071">
    <property type="protein sequence ID" value="HGL41100.1"/>
    <property type="molecule type" value="Genomic_DNA"/>
</dbReference>
<dbReference type="InterPro" id="IPR048302">
    <property type="entry name" value="NucS_N"/>
</dbReference>
<dbReference type="EMBL" id="DTAD01000065">
    <property type="protein sequence ID" value="HGN90674.1"/>
    <property type="molecule type" value="Genomic_DNA"/>
</dbReference>
<dbReference type="InterPro" id="IPR011856">
    <property type="entry name" value="tRNA_endonuc-like_dom_sf"/>
</dbReference>
<dbReference type="GO" id="GO:0003677">
    <property type="term" value="F:DNA binding"/>
    <property type="evidence" value="ECO:0007669"/>
    <property type="project" value="UniProtKB-KW"/>
</dbReference>
<dbReference type="AlphaFoldDB" id="A0A7C4I5U0"/>
<feature type="domain" description="Endonuclease NucS N-terminal PH-like" evidence="8">
    <location>
        <begin position="16"/>
        <end position="108"/>
    </location>
</feature>
<dbReference type="EMBL" id="DRXG01000094">
    <property type="protein sequence ID" value="HHN52505.1"/>
    <property type="molecule type" value="Genomic_DNA"/>
</dbReference>
<evidence type="ECO:0000259" key="7">
    <source>
        <dbReference type="Pfam" id="PF01939"/>
    </source>
</evidence>
<keyword evidence="1 6" id="KW-0963">Cytoplasm</keyword>
<evidence type="ECO:0000256" key="1">
    <source>
        <dbReference type="ARBA" id="ARBA00022490"/>
    </source>
</evidence>
<dbReference type="Gene3D" id="3.40.1350.10">
    <property type="match status" value="1"/>
</dbReference>
<dbReference type="InterPro" id="IPR048301">
    <property type="entry name" value="NucS_C"/>
</dbReference>
<dbReference type="Pfam" id="PF01939">
    <property type="entry name" value="NucS_C"/>
    <property type="match status" value="1"/>
</dbReference>
<accession>A0A7C4I5U0</accession>
<reference evidence="10" key="1">
    <citation type="journal article" date="2020" name="mSystems">
        <title>Genome- and Community-Level Interaction Insights into Carbon Utilization and Element Cycling Functions of Hydrothermarchaeota in Hydrothermal Sediment.</title>
        <authorList>
            <person name="Zhou Z."/>
            <person name="Liu Y."/>
            <person name="Xu W."/>
            <person name="Pan J."/>
            <person name="Luo Z.H."/>
            <person name="Li M."/>
        </authorList>
    </citation>
    <scope>NUCLEOTIDE SEQUENCE [LARGE SCALE GENOMIC DNA]</scope>
    <source>
        <strain evidence="11">SpSt-1073</strain>
        <strain evidence="10">SpSt-613</strain>
        <strain evidence="9">SpSt-669</strain>
    </source>
</reference>
<dbReference type="Gene3D" id="2.70.180.20">
    <property type="match status" value="1"/>
</dbReference>
<keyword evidence="4 6" id="KW-0378">Hydrolase</keyword>
<dbReference type="InterPro" id="IPR002793">
    <property type="entry name" value="Endonuclease_NucS"/>
</dbReference>
<dbReference type="Pfam" id="PF21003">
    <property type="entry name" value="NucS_N"/>
    <property type="match status" value="1"/>
</dbReference>
<sequence length="240" mass="26964">MKWTEKIRQAIAAGHVAVIAGRCSISYVGRASSELGEGERLVIIKRDGSVLVHRPSGYEPVNWQPSGSKIEIYMEDDEVVLRAARADEVLKIRFHGEPQVNVYQLVDEAEMVMYASEAEMKRAVLLRPELVEEGFRAVEEERAAGRAGKVDVFGVDKNGVFTVVELKRRAATPEDVKQLDRYLESLAEEWGKRPRGIIAAPSATKRALSLMKTMNLEFRCLTPRTCMEVLRKQRGLDAHL</sequence>
<dbReference type="EC" id="3.1.-.-" evidence="6"/>
<comment type="function">
    <text evidence="6">Cleaves both 3' and 5' ssDNA extremities of branched DNA structures.</text>
</comment>
<gene>
    <name evidence="6" type="primary">nucS</name>
    <name evidence="11" type="ORF">ENM30_04235</name>
    <name evidence="10" type="ORF">ENT82_06080</name>
    <name evidence="9" type="ORF">ENU43_05505</name>
</gene>
<evidence type="ECO:0000259" key="8">
    <source>
        <dbReference type="Pfam" id="PF21003"/>
    </source>
</evidence>
<comment type="similarity">
    <text evidence="6">Belongs to the NucS endonuclease family.</text>
</comment>
<evidence type="ECO:0000256" key="6">
    <source>
        <dbReference type="HAMAP-Rule" id="MF_00722"/>
    </source>
</evidence>
<keyword evidence="2 6" id="KW-0540">Nuclease</keyword>
<protein>
    <recommendedName>
        <fullName evidence="6">Endonuclease NucS</fullName>
        <ecNumber evidence="6">3.1.-.-</ecNumber>
    </recommendedName>
</protein>
<feature type="domain" description="Endonuclease NucS C-terminal" evidence="7">
    <location>
        <begin position="116"/>
        <end position="227"/>
    </location>
</feature>
<comment type="subcellular location">
    <subcellularLocation>
        <location evidence="6">Cytoplasm</location>
    </subcellularLocation>
</comment>
<evidence type="ECO:0000313" key="11">
    <source>
        <dbReference type="EMBL" id="HHN52505.1"/>
    </source>
</evidence>
<dbReference type="GO" id="GO:0005737">
    <property type="term" value="C:cytoplasm"/>
    <property type="evidence" value="ECO:0007669"/>
    <property type="project" value="UniProtKB-SubCell"/>
</dbReference>
<proteinExistence type="inferred from homology"/>
<dbReference type="GO" id="GO:0000014">
    <property type="term" value="F:single-stranded DNA endodeoxyribonuclease activity"/>
    <property type="evidence" value="ECO:0007669"/>
    <property type="project" value="UniProtKB-UniRule"/>
</dbReference>
<evidence type="ECO:0000256" key="2">
    <source>
        <dbReference type="ARBA" id="ARBA00022722"/>
    </source>
</evidence>
<dbReference type="HAMAP" id="MF_00722">
    <property type="entry name" value="NucS"/>
    <property type="match status" value="1"/>
</dbReference>
<dbReference type="NCBIfam" id="NF003270">
    <property type="entry name" value="PRK04247.1"/>
    <property type="match status" value="1"/>
</dbReference>
<evidence type="ECO:0000313" key="10">
    <source>
        <dbReference type="EMBL" id="HGN90674.1"/>
    </source>
</evidence>
<keyword evidence="5 6" id="KW-0238">DNA-binding</keyword>
<keyword evidence="3 6" id="KW-0255">Endonuclease</keyword>
<dbReference type="CDD" id="cd22341">
    <property type="entry name" value="NucS-like"/>
    <property type="match status" value="1"/>
</dbReference>